<evidence type="ECO:0000256" key="4">
    <source>
        <dbReference type="PROSITE-ProRule" id="PRU00050"/>
    </source>
</evidence>
<dbReference type="AlphaFoldDB" id="A0A4R5DT67"/>
<protein>
    <recommendedName>
        <fullName evidence="2">protein-glutamate methylesterase</fullName>
        <ecNumber evidence="2">3.1.1.61</ecNumber>
    </recommendedName>
</protein>
<dbReference type="PROSITE" id="PS50122">
    <property type="entry name" value="CHEB"/>
    <property type="match status" value="1"/>
</dbReference>
<evidence type="ECO:0000313" key="7">
    <source>
        <dbReference type="Proteomes" id="UP000294850"/>
    </source>
</evidence>
<dbReference type="GO" id="GO:0006935">
    <property type="term" value="P:chemotaxis"/>
    <property type="evidence" value="ECO:0007669"/>
    <property type="project" value="UniProtKB-UniRule"/>
</dbReference>
<dbReference type="CDD" id="cd16433">
    <property type="entry name" value="CheB"/>
    <property type="match status" value="1"/>
</dbReference>
<keyword evidence="1 4" id="KW-0378">Hydrolase</keyword>
<dbReference type="Proteomes" id="UP000294850">
    <property type="component" value="Unassembled WGS sequence"/>
</dbReference>
<evidence type="ECO:0000313" key="6">
    <source>
        <dbReference type="EMBL" id="TDE15470.1"/>
    </source>
</evidence>
<gene>
    <name evidence="6" type="ORF">E0F88_13245</name>
</gene>
<keyword evidence="7" id="KW-1185">Reference proteome</keyword>
<dbReference type="EMBL" id="SMFL01000004">
    <property type="protein sequence ID" value="TDE15470.1"/>
    <property type="molecule type" value="Genomic_DNA"/>
</dbReference>
<proteinExistence type="predicted"/>
<dbReference type="GO" id="GO:0008984">
    <property type="term" value="F:protein-glutamate methylesterase activity"/>
    <property type="evidence" value="ECO:0007669"/>
    <property type="project" value="UniProtKB-EC"/>
</dbReference>
<feature type="domain" description="CheB-type methylesterase" evidence="5">
    <location>
        <begin position="6"/>
        <end position="192"/>
    </location>
</feature>
<feature type="active site" evidence="4">
    <location>
        <position position="45"/>
    </location>
</feature>
<evidence type="ECO:0000256" key="2">
    <source>
        <dbReference type="ARBA" id="ARBA00039140"/>
    </source>
</evidence>
<dbReference type="InterPro" id="IPR035909">
    <property type="entry name" value="CheB_C"/>
</dbReference>
<keyword evidence="4" id="KW-0145">Chemotaxis</keyword>
<dbReference type="GO" id="GO:0000156">
    <property type="term" value="F:phosphorelay response regulator activity"/>
    <property type="evidence" value="ECO:0007669"/>
    <property type="project" value="InterPro"/>
</dbReference>
<evidence type="ECO:0000256" key="3">
    <source>
        <dbReference type="ARBA" id="ARBA00048267"/>
    </source>
</evidence>
<reference evidence="6 7" key="1">
    <citation type="submission" date="2019-03" db="EMBL/GenBank/DDBJ databases">
        <title>Dyadobacter AR-3-6 sp. nov., isolated from arctic soil.</title>
        <authorList>
            <person name="Chaudhary D.K."/>
        </authorList>
    </citation>
    <scope>NUCLEOTIDE SEQUENCE [LARGE SCALE GENOMIC DNA]</scope>
    <source>
        <strain evidence="6 7">AR-3-6</strain>
    </source>
</reference>
<dbReference type="InterPro" id="IPR000673">
    <property type="entry name" value="Sig_transdc_resp-reg_Me-estase"/>
</dbReference>
<dbReference type="PANTHER" id="PTHR42872:SF6">
    <property type="entry name" value="PROTEIN-GLUTAMATE METHYLESTERASE_PROTEIN-GLUTAMINE GLUTAMINASE"/>
    <property type="match status" value="1"/>
</dbReference>
<feature type="active site" evidence="4">
    <location>
        <position position="18"/>
    </location>
</feature>
<accession>A0A4R5DT67</accession>
<dbReference type="Pfam" id="PF01339">
    <property type="entry name" value="CheB_methylest"/>
    <property type="match status" value="1"/>
</dbReference>
<dbReference type="GO" id="GO:0005737">
    <property type="term" value="C:cytoplasm"/>
    <property type="evidence" value="ECO:0007669"/>
    <property type="project" value="InterPro"/>
</dbReference>
<dbReference type="EC" id="3.1.1.61" evidence="2"/>
<dbReference type="SUPFAM" id="SSF52738">
    <property type="entry name" value="Methylesterase CheB, C-terminal domain"/>
    <property type="match status" value="1"/>
</dbReference>
<dbReference type="OrthoDB" id="1524092at2"/>
<name>A0A4R5DT67_9BACT</name>
<dbReference type="PANTHER" id="PTHR42872">
    <property type="entry name" value="PROTEIN-GLUTAMATE METHYLESTERASE/PROTEIN-GLUTAMINE GLUTAMINASE"/>
    <property type="match status" value="1"/>
</dbReference>
<organism evidence="6 7">
    <name type="scientific">Dyadobacter psychrotolerans</name>
    <dbReference type="NCBI Taxonomy" id="2541721"/>
    <lineage>
        <taxon>Bacteria</taxon>
        <taxon>Pseudomonadati</taxon>
        <taxon>Bacteroidota</taxon>
        <taxon>Cytophagia</taxon>
        <taxon>Cytophagales</taxon>
        <taxon>Spirosomataceae</taxon>
        <taxon>Dyadobacter</taxon>
    </lineage>
</organism>
<evidence type="ECO:0000259" key="5">
    <source>
        <dbReference type="PROSITE" id="PS50122"/>
    </source>
</evidence>
<feature type="active site" evidence="4">
    <location>
        <position position="138"/>
    </location>
</feature>
<sequence>MEEDSLNPEIELVLIGGSAGSLEVLFKLLPLLKADLKPAIIVVLHRKSAGDSSLIDLLSTKTVLPIQEAEDKDLILPGNMYLAPSDYHLLIEKNRTFTLDYSEKINFSRPSLDVTFEAAADIFGALTAGIILSGANDDGTIGLRAIKKAGGKIIAQDPTTAQMPLMPQHAINNLKMDHIFNTVEMAGYLNNL</sequence>
<comment type="catalytic activity">
    <reaction evidence="3">
        <text>[protein]-L-glutamate 5-O-methyl ester + H2O = L-glutamyl-[protein] + methanol + H(+)</text>
        <dbReference type="Rhea" id="RHEA:23236"/>
        <dbReference type="Rhea" id="RHEA-COMP:10208"/>
        <dbReference type="Rhea" id="RHEA-COMP:10311"/>
        <dbReference type="ChEBI" id="CHEBI:15377"/>
        <dbReference type="ChEBI" id="CHEBI:15378"/>
        <dbReference type="ChEBI" id="CHEBI:17790"/>
        <dbReference type="ChEBI" id="CHEBI:29973"/>
        <dbReference type="ChEBI" id="CHEBI:82795"/>
        <dbReference type="EC" id="3.1.1.61"/>
    </reaction>
</comment>
<dbReference type="Gene3D" id="3.40.50.180">
    <property type="entry name" value="Methylesterase CheB, C-terminal domain"/>
    <property type="match status" value="1"/>
</dbReference>
<comment type="caution">
    <text evidence="6">The sequence shown here is derived from an EMBL/GenBank/DDBJ whole genome shotgun (WGS) entry which is preliminary data.</text>
</comment>
<dbReference type="RefSeq" id="WP_131958733.1">
    <property type="nucleotide sequence ID" value="NZ_SMFL01000004.1"/>
</dbReference>
<evidence type="ECO:0000256" key="1">
    <source>
        <dbReference type="ARBA" id="ARBA00022801"/>
    </source>
</evidence>